<dbReference type="Gene3D" id="3.10.10.10">
    <property type="entry name" value="HIV Type 1 Reverse Transcriptase, subunit A, domain 1"/>
    <property type="match status" value="1"/>
</dbReference>
<dbReference type="Proteomes" id="UP000325315">
    <property type="component" value="Unassembled WGS sequence"/>
</dbReference>
<dbReference type="SUPFAM" id="SSF56672">
    <property type="entry name" value="DNA/RNA polymerases"/>
    <property type="match status" value="1"/>
</dbReference>
<sequence length="457" mass="51072">MKKGLIGGNGLVSSKSLFPNPRPLQGVGNSTTVGGSVSGNVGQRVPSKSLSQAELEDRRRKGLCFWCGLKYSPGHKCFKSQVFQLFIDPNWEQGSDVKSLNSEEIQDYSDHLELVDQVPNSPVLSLHALQGLQGHTTMRFSAIIDHTEVVVLVDSVPWAAQGYHFQTDFLLLSVKGFDLVLGIQWLLTLGPITWDFANLTMQFQHQKQNCLLRGLVPGSLQLVPSTQFSKCLSLVGNGPYPMLLTSREQTAITLQPAQVADELQSLLGEFEDIFQTPVGLPPPHLQDHKIPLTDETKVVKVKPYRYPAVQKIEIGKLVQEMLQAGIIRDSNSPFASPVVIVKKKDGSWRLCIDYRQLNQLTIKDRFPIPVIEELLDELGQANFFLSWICVQAIIKFEYVHKTAFKTHEGHYEFLVMPFGLTNAPSSFQSLMNSIFRPFLKKSVLVFFMTSSSTRKAG</sequence>
<name>A0A5B6UYN5_9ROSI</name>
<dbReference type="AlphaFoldDB" id="A0A5B6UYN5"/>
<evidence type="ECO:0000259" key="2">
    <source>
        <dbReference type="Pfam" id="PF00078"/>
    </source>
</evidence>
<keyword evidence="3" id="KW-0808">Transferase</keyword>
<evidence type="ECO:0000256" key="1">
    <source>
        <dbReference type="SAM" id="MobiDB-lite"/>
    </source>
</evidence>
<dbReference type="InterPro" id="IPR053134">
    <property type="entry name" value="RNA-dir_DNA_polymerase"/>
</dbReference>
<evidence type="ECO:0000313" key="3">
    <source>
        <dbReference type="EMBL" id="KAA3461562.1"/>
    </source>
</evidence>
<dbReference type="Gene3D" id="3.30.70.270">
    <property type="match status" value="1"/>
</dbReference>
<comment type="caution">
    <text evidence="3">The sequence shown here is derived from an EMBL/GenBank/DDBJ whole genome shotgun (WGS) entry which is preliminary data.</text>
</comment>
<dbReference type="Pfam" id="PF00078">
    <property type="entry name" value="RVT_1"/>
    <property type="match status" value="1"/>
</dbReference>
<proteinExistence type="predicted"/>
<dbReference type="EMBL" id="SMMG02000009">
    <property type="protein sequence ID" value="KAA3461562.1"/>
    <property type="molecule type" value="Genomic_DNA"/>
</dbReference>
<dbReference type="CDD" id="cd01647">
    <property type="entry name" value="RT_LTR"/>
    <property type="match status" value="1"/>
</dbReference>
<feature type="region of interest" description="Disordered" evidence="1">
    <location>
        <begin position="22"/>
        <end position="52"/>
    </location>
</feature>
<keyword evidence="3" id="KW-0548">Nucleotidyltransferase</keyword>
<dbReference type="GO" id="GO:0003964">
    <property type="term" value="F:RNA-directed DNA polymerase activity"/>
    <property type="evidence" value="ECO:0007669"/>
    <property type="project" value="UniProtKB-KW"/>
</dbReference>
<accession>A0A5B6UYN5</accession>
<keyword evidence="4" id="KW-1185">Reference proteome</keyword>
<dbReference type="PANTHER" id="PTHR24559:SF450">
    <property type="entry name" value="RNA-DIRECTED DNA POLYMERASE HOMOLOG"/>
    <property type="match status" value="1"/>
</dbReference>
<evidence type="ECO:0000313" key="4">
    <source>
        <dbReference type="Proteomes" id="UP000325315"/>
    </source>
</evidence>
<dbReference type="InterPro" id="IPR043128">
    <property type="entry name" value="Rev_trsase/Diguanyl_cyclase"/>
</dbReference>
<organism evidence="3 4">
    <name type="scientific">Gossypium australe</name>
    <dbReference type="NCBI Taxonomy" id="47621"/>
    <lineage>
        <taxon>Eukaryota</taxon>
        <taxon>Viridiplantae</taxon>
        <taxon>Streptophyta</taxon>
        <taxon>Embryophyta</taxon>
        <taxon>Tracheophyta</taxon>
        <taxon>Spermatophyta</taxon>
        <taxon>Magnoliopsida</taxon>
        <taxon>eudicotyledons</taxon>
        <taxon>Gunneridae</taxon>
        <taxon>Pentapetalae</taxon>
        <taxon>rosids</taxon>
        <taxon>malvids</taxon>
        <taxon>Malvales</taxon>
        <taxon>Malvaceae</taxon>
        <taxon>Malvoideae</taxon>
        <taxon>Gossypium</taxon>
    </lineage>
</organism>
<dbReference type="InterPro" id="IPR000477">
    <property type="entry name" value="RT_dom"/>
</dbReference>
<dbReference type="Gene3D" id="2.40.70.10">
    <property type="entry name" value="Acid Proteases"/>
    <property type="match status" value="1"/>
</dbReference>
<dbReference type="InterPro" id="IPR043502">
    <property type="entry name" value="DNA/RNA_pol_sf"/>
</dbReference>
<protein>
    <submittedName>
        <fullName evidence="3">Reverse transcriptase</fullName>
    </submittedName>
</protein>
<keyword evidence="3" id="KW-0695">RNA-directed DNA polymerase</keyword>
<dbReference type="PANTHER" id="PTHR24559">
    <property type="entry name" value="TRANSPOSON TY3-I GAG-POL POLYPROTEIN"/>
    <property type="match status" value="1"/>
</dbReference>
<reference evidence="4" key="1">
    <citation type="journal article" date="2019" name="Plant Biotechnol. J.">
        <title>Genome sequencing of the Australian wild diploid species Gossypium australe highlights disease resistance and delayed gland morphogenesis.</title>
        <authorList>
            <person name="Cai Y."/>
            <person name="Cai X."/>
            <person name="Wang Q."/>
            <person name="Wang P."/>
            <person name="Zhang Y."/>
            <person name="Cai C."/>
            <person name="Xu Y."/>
            <person name="Wang K."/>
            <person name="Zhou Z."/>
            <person name="Wang C."/>
            <person name="Geng S."/>
            <person name="Li B."/>
            <person name="Dong Q."/>
            <person name="Hou Y."/>
            <person name="Wang H."/>
            <person name="Ai P."/>
            <person name="Liu Z."/>
            <person name="Yi F."/>
            <person name="Sun M."/>
            <person name="An G."/>
            <person name="Cheng J."/>
            <person name="Zhang Y."/>
            <person name="Shi Q."/>
            <person name="Xie Y."/>
            <person name="Shi X."/>
            <person name="Chang Y."/>
            <person name="Huang F."/>
            <person name="Chen Y."/>
            <person name="Hong S."/>
            <person name="Mi L."/>
            <person name="Sun Q."/>
            <person name="Zhang L."/>
            <person name="Zhou B."/>
            <person name="Peng R."/>
            <person name="Zhang X."/>
            <person name="Liu F."/>
        </authorList>
    </citation>
    <scope>NUCLEOTIDE SEQUENCE [LARGE SCALE GENOMIC DNA]</scope>
    <source>
        <strain evidence="4">cv. PA1801</strain>
    </source>
</reference>
<gene>
    <name evidence="3" type="ORF">EPI10_028123</name>
</gene>
<feature type="compositionally biased region" description="Low complexity" evidence="1">
    <location>
        <begin position="26"/>
        <end position="42"/>
    </location>
</feature>
<dbReference type="OrthoDB" id="1001400at2759"/>
<feature type="domain" description="Reverse transcriptase" evidence="2">
    <location>
        <begin position="341"/>
        <end position="447"/>
    </location>
</feature>
<dbReference type="InterPro" id="IPR021109">
    <property type="entry name" value="Peptidase_aspartic_dom_sf"/>
</dbReference>